<feature type="binding site" evidence="9">
    <location>
        <position position="169"/>
    </location>
    <ligand>
        <name>Zn(2+)</name>
        <dbReference type="ChEBI" id="CHEBI:29105"/>
        <label>1</label>
    </ligand>
</feature>
<evidence type="ECO:0000256" key="9">
    <source>
        <dbReference type="HAMAP-Rule" id="MF_01152"/>
    </source>
</evidence>
<dbReference type="PROSITE" id="PS00636">
    <property type="entry name" value="DNAJ_1"/>
    <property type="match status" value="1"/>
</dbReference>
<dbReference type="Gene3D" id="1.10.287.110">
    <property type="entry name" value="DnaJ domain"/>
    <property type="match status" value="1"/>
</dbReference>
<keyword evidence="1 9" id="KW-0235">DNA replication</keyword>
<feature type="zinc finger region" description="CR-type" evidence="10">
    <location>
        <begin position="153"/>
        <end position="235"/>
    </location>
</feature>
<feature type="binding site" evidence="9">
    <location>
        <position position="186"/>
    </location>
    <ligand>
        <name>Zn(2+)</name>
        <dbReference type="ChEBI" id="CHEBI:29105"/>
        <label>2</label>
    </ligand>
</feature>
<dbReference type="PANTHER" id="PTHR43096:SF52">
    <property type="entry name" value="DNAJ HOMOLOG 1, MITOCHONDRIAL-RELATED"/>
    <property type="match status" value="1"/>
</dbReference>
<feature type="binding site" evidence="9">
    <location>
        <position position="226"/>
    </location>
    <ligand>
        <name>Zn(2+)</name>
        <dbReference type="ChEBI" id="CHEBI:29105"/>
        <label>1</label>
    </ligand>
</feature>
<dbReference type="Pfam" id="PF01556">
    <property type="entry name" value="DnaJ_C"/>
    <property type="match status" value="1"/>
</dbReference>
<evidence type="ECO:0000256" key="5">
    <source>
        <dbReference type="ARBA" id="ARBA00022833"/>
    </source>
</evidence>
<feature type="repeat" description="CXXCXGXG motif" evidence="9">
    <location>
        <begin position="209"/>
        <end position="216"/>
    </location>
</feature>
<dbReference type="Proteomes" id="UP000007161">
    <property type="component" value="Chromosome"/>
</dbReference>
<feature type="domain" description="CR-type" evidence="12">
    <location>
        <begin position="153"/>
        <end position="235"/>
    </location>
</feature>
<dbReference type="HOGENOM" id="CLU_017633_0_7_0"/>
<feature type="domain" description="J" evidence="11">
    <location>
        <begin position="6"/>
        <end position="72"/>
    </location>
</feature>
<keyword evidence="2 9" id="KW-0479">Metal-binding</keyword>
<dbReference type="PANTHER" id="PTHR43096">
    <property type="entry name" value="DNAJ HOMOLOG 1, MITOCHONDRIAL-RELATED"/>
    <property type="match status" value="1"/>
</dbReference>
<dbReference type="SUPFAM" id="SSF46565">
    <property type="entry name" value="Chaperone J-domain"/>
    <property type="match status" value="1"/>
</dbReference>
<dbReference type="eggNOG" id="COG0484">
    <property type="taxonomic scope" value="Bacteria"/>
</dbReference>
<dbReference type="PROSITE" id="PS50076">
    <property type="entry name" value="DNAJ_2"/>
    <property type="match status" value="1"/>
</dbReference>
<evidence type="ECO:0000256" key="1">
    <source>
        <dbReference type="ARBA" id="ARBA00022705"/>
    </source>
</evidence>
<dbReference type="Gene3D" id="2.60.260.20">
    <property type="entry name" value="Urease metallochaperone UreE, N-terminal domain"/>
    <property type="match status" value="2"/>
</dbReference>
<dbReference type="InterPro" id="IPR001623">
    <property type="entry name" value="DnaJ_domain"/>
</dbReference>
<evidence type="ECO:0000256" key="6">
    <source>
        <dbReference type="ARBA" id="ARBA00023016"/>
    </source>
</evidence>
<accession>H2J8C7</accession>
<dbReference type="InterPro" id="IPR012724">
    <property type="entry name" value="DnaJ"/>
</dbReference>
<keyword evidence="9" id="KW-0963">Cytoplasm</keyword>
<dbReference type="GO" id="GO:0005524">
    <property type="term" value="F:ATP binding"/>
    <property type="evidence" value="ECO:0007669"/>
    <property type="project" value="InterPro"/>
</dbReference>
<keyword evidence="5 9" id="KW-0862">Zinc</keyword>
<dbReference type="HAMAP" id="MF_01152">
    <property type="entry name" value="DnaJ"/>
    <property type="match status" value="1"/>
</dbReference>
<comment type="subcellular location">
    <subcellularLocation>
        <location evidence="9">Cytoplasm</location>
    </subcellularLocation>
</comment>
<dbReference type="GO" id="GO:0005737">
    <property type="term" value="C:cytoplasm"/>
    <property type="evidence" value="ECO:0007669"/>
    <property type="project" value="UniProtKB-SubCell"/>
</dbReference>
<evidence type="ECO:0000256" key="10">
    <source>
        <dbReference type="PROSITE-ProRule" id="PRU00546"/>
    </source>
</evidence>
<dbReference type="GO" id="GO:0042026">
    <property type="term" value="P:protein refolding"/>
    <property type="evidence" value="ECO:0007669"/>
    <property type="project" value="TreeGrafter"/>
</dbReference>
<keyword evidence="7 9" id="KW-0143">Chaperone</keyword>
<feature type="repeat" description="CXXCXGXG motif" evidence="9">
    <location>
        <begin position="183"/>
        <end position="190"/>
    </location>
</feature>
<feature type="binding site" evidence="9">
    <location>
        <position position="183"/>
    </location>
    <ligand>
        <name>Zn(2+)</name>
        <dbReference type="ChEBI" id="CHEBI:29105"/>
        <label>2</label>
    </ligand>
</feature>
<evidence type="ECO:0000259" key="11">
    <source>
        <dbReference type="PROSITE" id="PS50076"/>
    </source>
</evidence>
<comment type="function">
    <text evidence="9">Participates actively in the response to hyperosmotic and heat shock by preventing the aggregation of stress-denatured proteins and by disaggregating proteins, also in an autonomous, DnaK-independent fashion. Unfolded proteins bind initially to DnaJ; upon interaction with the DnaJ-bound protein, DnaK hydrolyzes its bound ATP, resulting in the formation of a stable complex. GrpE releases ADP from DnaK; ATP binding to DnaK triggers the release of the substrate protein, thus completing the reaction cycle. Several rounds of ATP-dependent interactions between DnaJ, DnaK and GrpE are required for fully efficient folding. Also involved, together with DnaK and GrpE, in the DNA replication of plasmids through activation of initiation proteins.</text>
</comment>
<evidence type="ECO:0000259" key="12">
    <source>
        <dbReference type="PROSITE" id="PS51188"/>
    </source>
</evidence>
<dbReference type="NCBIfam" id="TIGR02349">
    <property type="entry name" value="DnaJ_bact"/>
    <property type="match status" value="1"/>
</dbReference>
<feature type="repeat" description="CXXCXGXG motif" evidence="9">
    <location>
        <begin position="166"/>
        <end position="173"/>
    </location>
</feature>
<dbReference type="InterPro" id="IPR001305">
    <property type="entry name" value="HSP_DnaJ_Cys-rich_dom"/>
</dbReference>
<keyword evidence="6 9" id="KW-0346">Stress response</keyword>
<evidence type="ECO:0000313" key="13">
    <source>
        <dbReference type="EMBL" id="AEX85611.1"/>
    </source>
</evidence>
<dbReference type="InterPro" id="IPR008971">
    <property type="entry name" value="HSP40/DnaJ_pept-bd"/>
</dbReference>
<dbReference type="InterPro" id="IPR036869">
    <property type="entry name" value="J_dom_sf"/>
</dbReference>
<evidence type="ECO:0000256" key="7">
    <source>
        <dbReference type="ARBA" id="ARBA00023186"/>
    </source>
</evidence>
<dbReference type="PROSITE" id="PS51188">
    <property type="entry name" value="ZF_CR"/>
    <property type="match status" value="1"/>
</dbReference>
<dbReference type="RefSeq" id="WP_014296682.1">
    <property type="nucleotide sequence ID" value="NC_016751.1"/>
</dbReference>
<feature type="binding site" evidence="9">
    <location>
        <position position="166"/>
    </location>
    <ligand>
        <name>Zn(2+)</name>
        <dbReference type="ChEBI" id="CHEBI:29105"/>
        <label>1</label>
    </ligand>
</feature>
<dbReference type="PRINTS" id="PR00625">
    <property type="entry name" value="JDOMAIN"/>
</dbReference>
<dbReference type="GO" id="GO:0008270">
    <property type="term" value="F:zinc ion binding"/>
    <property type="evidence" value="ECO:0007669"/>
    <property type="project" value="UniProtKB-UniRule"/>
</dbReference>
<reference evidence="14" key="2">
    <citation type="submission" date="2012-01" db="EMBL/GenBank/DDBJ databases">
        <title>Complete sequence of chromosome of Marinitoga piezophila KA3.</title>
        <authorList>
            <person name="Lucas S."/>
            <person name="Han J."/>
            <person name="Lapidus A."/>
            <person name="Cheng J.-F."/>
            <person name="Goodwin L."/>
            <person name="Pitluck S."/>
            <person name="Peters L."/>
            <person name="Mikhailova N."/>
            <person name="Teshima H."/>
            <person name="Detter J.C."/>
            <person name="Han C."/>
            <person name="Tapia R."/>
            <person name="Land M."/>
            <person name="Hauser L."/>
            <person name="Kyrpides N."/>
            <person name="Ivanova N."/>
            <person name="Pagani I."/>
            <person name="Jebbar M."/>
            <person name="Vannier P."/>
            <person name="Oger P."/>
            <person name="Cario A."/>
            <person name="Bartlett D."/>
            <person name="Noll K.M."/>
            <person name="Woyke T."/>
        </authorList>
    </citation>
    <scope>NUCLEOTIDE SEQUENCE [LARGE SCALE GENOMIC DNA]</scope>
    <source>
        <strain evidence="14">DSM 14283 / JCM 11233 / KA3</strain>
    </source>
</reference>
<comment type="cofactor">
    <cofactor evidence="9">
        <name>Zn(2+)</name>
        <dbReference type="ChEBI" id="CHEBI:29105"/>
    </cofactor>
    <text evidence="9">Binds 2 Zn(2+) ions per monomer.</text>
</comment>
<keyword evidence="14" id="KW-1185">Reference proteome</keyword>
<dbReference type="EMBL" id="CP003257">
    <property type="protein sequence ID" value="AEX85611.1"/>
    <property type="molecule type" value="Genomic_DNA"/>
</dbReference>
<evidence type="ECO:0000256" key="3">
    <source>
        <dbReference type="ARBA" id="ARBA00022737"/>
    </source>
</evidence>
<dbReference type="InterPro" id="IPR018253">
    <property type="entry name" value="DnaJ_domain_CS"/>
</dbReference>
<dbReference type="STRING" id="443254.Marpi_1206"/>
<dbReference type="FunFam" id="2.60.260.20:FF:000013">
    <property type="entry name" value="DnaJ subfamily B member 11"/>
    <property type="match status" value="1"/>
</dbReference>
<organism evidence="13 14">
    <name type="scientific">Marinitoga piezophila (strain DSM 14283 / JCM 11233 / KA3)</name>
    <dbReference type="NCBI Taxonomy" id="443254"/>
    <lineage>
        <taxon>Bacteria</taxon>
        <taxon>Thermotogati</taxon>
        <taxon>Thermotogota</taxon>
        <taxon>Thermotogae</taxon>
        <taxon>Petrotogales</taxon>
        <taxon>Petrotogaceae</taxon>
        <taxon>Marinitoga</taxon>
    </lineage>
</organism>
<dbReference type="SUPFAM" id="SSF57938">
    <property type="entry name" value="DnaJ/Hsp40 cysteine-rich domain"/>
    <property type="match status" value="1"/>
</dbReference>
<comment type="similarity">
    <text evidence="8 9">Belongs to the DnaJ family.</text>
</comment>
<dbReference type="GO" id="GO:0031072">
    <property type="term" value="F:heat shock protein binding"/>
    <property type="evidence" value="ECO:0007669"/>
    <property type="project" value="InterPro"/>
</dbReference>
<feature type="repeat" description="CXXCXGXG motif" evidence="9">
    <location>
        <begin position="223"/>
        <end position="230"/>
    </location>
</feature>
<gene>
    <name evidence="9" type="primary">dnaJ</name>
    <name evidence="13" type="ordered locus">Marpi_1206</name>
</gene>
<dbReference type="CDD" id="cd10747">
    <property type="entry name" value="DnaJ_C"/>
    <property type="match status" value="1"/>
</dbReference>
<evidence type="ECO:0000313" key="14">
    <source>
        <dbReference type="Proteomes" id="UP000007161"/>
    </source>
</evidence>
<dbReference type="Pfam" id="PF00226">
    <property type="entry name" value="DnaJ"/>
    <property type="match status" value="1"/>
</dbReference>
<reference evidence="13 14" key="1">
    <citation type="journal article" date="2012" name="J. Bacteriol.">
        <title>Complete Genome Sequence of the Thermophilic, Piezophilic, Heterotrophic Bacterium Marinitoga piezophila KA3.</title>
        <authorList>
            <person name="Lucas S."/>
            <person name="Han J."/>
            <person name="Lapidus A."/>
            <person name="Cheng J.F."/>
            <person name="Goodwin L.A."/>
            <person name="Pitluck S."/>
            <person name="Peters L."/>
            <person name="Mikhailova N."/>
            <person name="Teshima H."/>
            <person name="Detter J.C."/>
            <person name="Han C."/>
            <person name="Tapia R."/>
            <person name="Land M."/>
            <person name="Hauser L."/>
            <person name="Kyrpides N.C."/>
            <person name="Ivanova N."/>
            <person name="Pagani I."/>
            <person name="Vannier P."/>
            <person name="Oger P."/>
            <person name="Bartlett D.H."/>
            <person name="Noll K.M."/>
            <person name="Woyke T."/>
            <person name="Jebbar M."/>
        </authorList>
    </citation>
    <scope>NUCLEOTIDE SEQUENCE [LARGE SCALE GENOMIC DNA]</scope>
    <source>
        <strain evidence="14">DSM 14283 / JCM 11233 / KA3</strain>
    </source>
</reference>
<comment type="subunit">
    <text evidence="9">Homodimer.</text>
</comment>
<comment type="domain">
    <text evidence="9">The J domain is necessary and sufficient to stimulate DnaK ATPase activity. Zinc center 1 plays an important role in the autonomous, DnaK-independent chaperone activity of DnaJ. Zinc center 2 is essential for interaction with DnaK and for DnaJ activity.</text>
</comment>
<proteinExistence type="inferred from homology"/>
<name>H2J8C7_MARPK</name>
<evidence type="ECO:0000256" key="8">
    <source>
        <dbReference type="ARBA" id="ARBA00061004"/>
    </source>
</evidence>
<sequence>MNQKKDYYGILGVSKNATPEEIKKAYRKLVKQWHPDRHQENKQYAEEKFKEIQEAYEVLSDPQKKALYDKFGFVPEGGMPPNGGQRAGGGFEDLFEDLFGNIGDFGGTFSDIFDMFMGGGTTSRKKTRTSRPPVKGEDKYFAITVDLKDILKDVKKRIEYDRYVTCYACNGTGAKNGTSFTTCPRCNGTGKVQEEERTFFGVFVRTYPCPTCNGEGRIINERCDVCHGSGKQLKRESIEITIPAGVEDGYTFKIPGKGNDGKNGGPAGDLIIKVNVRPHPNFKRKGNHLETTVKIDYIQALLGTTINLELLNGSTTLKIPEGTNPGTIIVLKGHGLPDFRTGKYGDLYVKIDVELKKPGLREKRLLKQIAKLKGLEV</sequence>
<dbReference type="SUPFAM" id="SSF49493">
    <property type="entry name" value="HSP40/DnaJ peptide-binding domain"/>
    <property type="match status" value="2"/>
</dbReference>
<dbReference type="GO" id="GO:0009408">
    <property type="term" value="P:response to heat"/>
    <property type="evidence" value="ECO:0007669"/>
    <property type="project" value="InterPro"/>
</dbReference>
<dbReference type="GO" id="GO:0051082">
    <property type="term" value="F:unfolded protein binding"/>
    <property type="evidence" value="ECO:0007669"/>
    <property type="project" value="UniProtKB-UniRule"/>
</dbReference>
<feature type="binding site" evidence="9">
    <location>
        <position position="209"/>
    </location>
    <ligand>
        <name>Zn(2+)</name>
        <dbReference type="ChEBI" id="CHEBI:29105"/>
        <label>2</label>
    </ligand>
</feature>
<dbReference type="GO" id="GO:0006260">
    <property type="term" value="P:DNA replication"/>
    <property type="evidence" value="ECO:0007669"/>
    <property type="project" value="UniProtKB-KW"/>
</dbReference>
<dbReference type="OrthoDB" id="9779889at2"/>
<keyword evidence="4 9" id="KW-0863">Zinc-finger</keyword>
<dbReference type="FunFam" id="1.10.287.110:FF:000034">
    <property type="entry name" value="Chaperone protein DnaJ"/>
    <property type="match status" value="1"/>
</dbReference>
<dbReference type="SMART" id="SM00271">
    <property type="entry name" value="DnaJ"/>
    <property type="match status" value="1"/>
</dbReference>
<dbReference type="Pfam" id="PF00684">
    <property type="entry name" value="DnaJ_CXXCXGXG"/>
    <property type="match status" value="1"/>
</dbReference>
<dbReference type="KEGG" id="mpz:Marpi_1206"/>
<feature type="binding site" evidence="9">
    <location>
        <position position="223"/>
    </location>
    <ligand>
        <name>Zn(2+)</name>
        <dbReference type="ChEBI" id="CHEBI:29105"/>
        <label>1</label>
    </ligand>
</feature>
<dbReference type="Gene3D" id="6.20.20.10">
    <property type="match status" value="2"/>
</dbReference>
<dbReference type="CDD" id="cd06257">
    <property type="entry name" value="DnaJ"/>
    <property type="match status" value="1"/>
</dbReference>
<evidence type="ECO:0000256" key="2">
    <source>
        <dbReference type="ARBA" id="ARBA00022723"/>
    </source>
</evidence>
<keyword evidence="3 9" id="KW-0677">Repeat</keyword>
<dbReference type="AlphaFoldDB" id="H2J8C7"/>
<dbReference type="InterPro" id="IPR036410">
    <property type="entry name" value="HSP_DnaJ_Cys-rich_dom_sf"/>
</dbReference>
<feature type="binding site" evidence="9">
    <location>
        <position position="212"/>
    </location>
    <ligand>
        <name>Zn(2+)</name>
        <dbReference type="ChEBI" id="CHEBI:29105"/>
        <label>2</label>
    </ligand>
</feature>
<dbReference type="CDD" id="cd10719">
    <property type="entry name" value="DnaJ_zf"/>
    <property type="match status" value="1"/>
</dbReference>
<evidence type="ECO:0000256" key="4">
    <source>
        <dbReference type="ARBA" id="ARBA00022771"/>
    </source>
</evidence>
<dbReference type="InterPro" id="IPR002939">
    <property type="entry name" value="DnaJ_C"/>
</dbReference>
<dbReference type="NCBIfam" id="NF008035">
    <property type="entry name" value="PRK10767.1"/>
    <property type="match status" value="1"/>
</dbReference>
<protein>
    <recommendedName>
        <fullName evidence="9">Chaperone protein DnaJ</fullName>
    </recommendedName>
</protein>